<dbReference type="Proteomes" id="UP000887568">
    <property type="component" value="Unplaced"/>
</dbReference>
<evidence type="ECO:0000256" key="2">
    <source>
        <dbReference type="ARBA" id="ARBA00003150"/>
    </source>
</evidence>
<evidence type="ECO:0000256" key="6">
    <source>
        <dbReference type="ARBA" id="ARBA00012754"/>
    </source>
</evidence>
<dbReference type="GO" id="GO:0004567">
    <property type="term" value="F:beta-mannosidase activity"/>
    <property type="evidence" value="ECO:0007669"/>
    <property type="project" value="UniProtKB-EC"/>
</dbReference>
<evidence type="ECO:0000256" key="4">
    <source>
        <dbReference type="ARBA" id="ARBA00007401"/>
    </source>
</evidence>
<evidence type="ECO:0000256" key="12">
    <source>
        <dbReference type="ARBA" id="ARBA00023228"/>
    </source>
</evidence>
<dbReference type="InterPro" id="IPR054593">
    <property type="entry name" value="Beta-mannosidase-like_N2"/>
</dbReference>
<comment type="subunit">
    <text evidence="5">Monomer.</text>
</comment>
<comment type="catalytic activity">
    <reaction evidence="1">
        <text>Hydrolysis of terminal, non-reducing beta-D-mannose residues in beta-D-mannosides.</text>
        <dbReference type="EC" id="3.2.1.25"/>
    </reaction>
</comment>
<dbReference type="InterPro" id="IPR008979">
    <property type="entry name" value="Galactose-bd-like_sf"/>
</dbReference>
<dbReference type="Pfam" id="PF00703">
    <property type="entry name" value="Glyco_hydro_2"/>
    <property type="match status" value="1"/>
</dbReference>
<dbReference type="PANTHER" id="PTHR43730:SF1">
    <property type="entry name" value="BETA-MANNOSIDASE"/>
    <property type="match status" value="1"/>
</dbReference>
<keyword evidence="8 17" id="KW-0732">Signal</keyword>
<dbReference type="Pfam" id="PF17753">
    <property type="entry name" value="Ig_mannosidase"/>
    <property type="match status" value="1"/>
</dbReference>
<comment type="similarity">
    <text evidence="4">Belongs to the glycosyl hydrolase 2 family.</text>
</comment>
<evidence type="ECO:0000256" key="15">
    <source>
        <dbReference type="ARBA" id="ARBA00033445"/>
    </source>
</evidence>
<reference evidence="22" key="1">
    <citation type="submission" date="2022-11" db="UniProtKB">
        <authorList>
            <consortium name="EnsemblMetazoa"/>
        </authorList>
    </citation>
    <scope>IDENTIFICATION</scope>
</reference>
<keyword evidence="11" id="KW-0325">Glycoprotein</keyword>
<dbReference type="RefSeq" id="XP_038076554.1">
    <property type="nucleotide sequence ID" value="XM_038220626.1"/>
</dbReference>
<keyword evidence="10" id="KW-1015">Disulfide bond</keyword>
<evidence type="ECO:0000259" key="21">
    <source>
        <dbReference type="Pfam" id="PF22666"/>
    </source>
</evidence>
<evidence type="ECO:0000256" key="3">
    <source>
        <dbReference type="ARBA" id="ARBA00004371"/>
    </source>
</evidence>
<feature type="compositionally biased region" description="Basic and acidic residues" evidence="16">
    <location>
        <begin position="517"/>
        <end position="526"/>
    </location>
</feature>
<evidence type="ECO:0000256" key="13">
    <source>
        <dbReference type="ARBA" id="ARBA00023295"/>
    </source>
</evidence>
<dbReference type="GO" id="GO:0005764">
    <property type="term" value="C:lysosome"/>
    <property type="evidence" value="ECO:0007669"/>
    <property type="project" value="UniProtKB-SubCell"/>
</dbReference>
<feature type="compositionally biased region" description="Low complexity" evidence="16">
    <location>
        <begin position="503"/>
        <end position="516"/>
    </location>
</feature>
<dbReference type="FunFam" id="2.60.120.260:FF:000060">
    <property type="entry name" value="Probable beta-mannosidase"/>
    <property type="match status" value="1"/>
</dbReference>
<evidence type="ECO:0000259" key="19">
    <source>
        <dbReference type="Pfam" id="PF02836"/>
    </source>
</evidence>
<dbReference type="CTD" id="4126"/>
<evidence type="ECO:0000313" key="23">
    <source>
        <dbReference type="Proteomes" id="UP000887568"/>
    </source>
</evidence>
<feature type="domain" description="Glycoside hydrolase family 2 immunoglobulin-like beta-sandwich" evidence="18">
    <location>
        <begin position="263"/>
        <end position="329"/>
    </location>
</feature>
<dbReference type="SUPFAM" id="SSF49303">
    <property type="entry name" value="beta-Galactosidase/glucuronidase domain"/>
    <property type="match status" value="2"/>
</dbReference>
<dbReference type="GO" id="GO:0005975">
    <property type="term" value="P:carbohydrate metabolic process"/>
    <property type="evidence" value="ECO:0007669"/>
    <property type="project" value="InterPro"/>
</dbReference>
<organism evidence="22 23">
    <name type="scientific">Patiria miniata</name>
    <name type="common">Bat star</name>
    <name type="synonym">Asterina miniata</name>
    <dbReference type="NCBI Taxonomy" id="46514"/>
    <lineage>
        <taxon>Eukaryota</taxon>
        <taxon>Metazoa</taxon>
        <taxon>Echinodermata</taxon>
        <taxon>Eleutherozoa</taxon>
        <taxon>Asterozoa</taxon>
        <taxon>Asteroidea</taxon>
        <taxon>Valvatacea</taxon>
        <taxon>Valvatida</taxon>
        <taxon>Asterinidae</taxon>
        <taxon>Patiria</taxon>
    </lineage>
</organism>
<dbReference type="Gene3D" id="2.60.40.10">
    <property type="entry name" value="Immunoglobulins"/>
    <property type="match status" value="2"/>
</dbReference>
<dbReference type="FunFam" id="3.20.20.80:FF:000035">
    <property type="entry name" value="Mannosidase beta"/>
    <property type="match status" value="1"/>
</dbReference>
<evidence type="ECO:0000256" key="9">
    <source>
        <dbReference type="ARBA" id="ARBA00022801"/>
    </source>
</evidence>
<dbReference type="InterPro" id="IPR006103">
    <property type="entry name" value="Glyco_hydro_2_cat"/>
</dbReference>
<keyword evidence="23" id="KW-1185">Reference proteome</keyword>
<dbReference type="AlphaFoldDB" id="A0A914BKB8"/>
<dbReference type="SUPFAM" id="SSF49785">
    <property type="entry name" value="Galactose-binding domain-like"/>
    <property type="match status" value="1"/>
</dbReference>
<feature type="domain" description="Beta-mannosidase-like galactose-binding" evidence="21">
    <location>
        <begin position="31"/>
        <end position="206"/>
    </location>
</feature>
<dbReference type="InterPro" id="IPR017853">
    <property type="entry name" value="GH"/>
</dbReference>
<dbReference type="Pfam" id="PF22666">
    <property type="entry name" value="Glyco_hydro_2_N2"/>
    <property type="match status" value="1"/>
</dbReference>
<keyword evidence="13" id="KW-0326">Glycosidase</keyword>
<evidence type="ECO:0000313" key="22">
    <source>
        <dbReference type="EnsemblMetazoa" id="XP_038076554.1"/>
    </source>
</evidence>
<dbReference type="InterPro" id="IPR006102">
    <property type="entry name" value="Ig-like_GH2"/>
</dbReference>
<dbReference type="Pfam" id="PF02836">
    <property type="entry name" value="Glyco_hydro_2_C"/>
    <property type="match status" value="1"/>
</dbReference>
<keyword evidence="9" id="KW-0378">Hydrolase</keyword>
<evidence type="ECO:0000256" key="10">
    <source>
        <dbReference type="ARBA" id="ARBA00023157"/>
    </source>
</evidence>
<evidence type="ECO:0000256" key="17">
    <source>
        <dbReference type="SAM" id="SignalP"/>
    </source>
</evidence>
<protein>
    <recommendedName>
        <fullName evidence="7">Beta-mannosidase</fullName>
        <ecNumber evidence="6">3.2.1.25</ecNumber>
    </recommendedName>
    <alternativeName>
        <fullName evidence="14">Lysosomal beta A mannosidase</fullName>
    </alternativeName>
    <alternativeName>
        <fullName evidence="15">Mannanase</fullName>
    </alternativeName>
</protein>
<evidence type="ECO:0000259" key="18">
    <source>
        <dbReference type="Pfam" id="PF00703"/>
    </source>
</evidence>
<evidence type="ECO:0000259" key="20">
    <source>
        <dbReference type="Pfam" id="PF17753"/>
    </source>
</evidence>
<accession>A0A914BKB8</accession>
<feature type="chain" id="PRO_5037712185" description="Beta-mannosidase" evidence="17">
    <location>
        <begin position="22"/>
        <end position="886"/>
    </location>
</feature>
<sequence length="886" mass="100392">MGPRVVLLALSLALSVQWTDAETRIDLGGKWSLTNGNKSITVPATVPGGVYTALMAADEIGNPYMESNDVNYRWVANDSWTYSRDFSMTKEQLASKNILLICEGLDTISTVTVNGKTIGKSENMFVRYEFDVKNVLIEGTNSISVAFSSAMKYALSKWKAHTAYDVPPDCPPDVQHGICHPNFIRKEQSSFGWDWGPAFAPQAIWKDIRIETFDCAVIRDVVATAVPWNKKFQVQPWAINITTYFELGSNTGCKGTVTAEFPELHVSHNATVVLTKRQTSFSMTFQVQNADTWWPAGFGAQPLYDLYVHFQSSDRPAENSTKSLKFGFRNVELVQEEVPNSKGLSFYFKINTRPIFIKGANWIPADAFQERIDRDRLTNLLQSLVDANMHATRVWGGGVYEQDAFYEICDRLGIMVWQDFQFACAMYPVGEAFLSSVTEEVVQQVRRLSSHPSVIAWSANNENEVALRQNWYGTAKNFSLYQKDYVTLYIDTVLKALNKENSNLPSVSSSPSNGPESQKEGWVAKDPGDPHYGDVHYYNYPADCWDVSVFPKPRFASEYGYQSWPSFDTLETVSQMGDWSLNSSFSQHRQHHADGNEQMMTQIKRHFKDSTSTNTTQKFINRIYLTQISQALCYKFETEHYRRLQSSIVNGEGMTMGAVYWQLNDIWQAPSWASIEYGGKWKMLHYFAKDFFAPLLASGVEDDKGTLSVYVISDVDRIFDGMLNVTVWSWDSQTPLQSVIKMFKQFNKSAEPVLVRKTSEILSTHCAKRQSCYLTFQVTGIQPQLASPINPFFLSSFSDAEGIKKPNIEFDVSKNVNNTFSIQLTSDATAPFVWLEAHGIRGRFSNNGFLMNQRKRVELFHAWENTTVDALTEALTVSSLMDIYQD</sequence>
<dbReference type="OMA" id="KRQWKGP"/>
<dbReference type="PANTHER" id="PTHR43730">
    <property type="entry name" value="BETA-MANNOSIDASE"/>
    <property type="match status" value="1"/>
</dbReference>
<dbReference type="InterPro" id="IPR050887">
    <property type="entry name" value="Beta-mannosidase_GH2"/>
</dbReference>
<feature type="region of interest" description="Disordered" evidence="16">
    <location>
        <begin position="503"/>
        <end position="526"/>
    </location>
</feature>
<feature type="signal peptide" evidence="17">
    <location>
        <begin position="1"/>
        <end position="21"/>
    </location>
</feature>
<proteinExistence type="inferred from homology"/>
<dbReference type="GeneID" id="119744601"/>
<evidence type="ECO:0000256" key="8">
    <source>
        <dbReference type="ARBA" id="ARBA00022729"/>
    </source>
</evidence>
<evidence type="ECO:0000256" key="7">
    <source>
        <dbReference type="ARBA" id="ARBA00015707"/>
    </source>
</evidence>
<dbReference type="FunFam" id="2.60.40.10:FF:000650">
    <property type="entry name" value="Mannosidase beta"/>
    <property type="match status" value="1"/>
</dbReference>
<comment type="subcellular location">
    <subcellularLocation>
        <location evidence="3">Lysosome</location>
    </subcellularLocation>
</comment>
<dbReference type="EC" id="3.2.1.25" evidence="6"/>
<dbReference type="GO" id="GO:0006516">
    <property type="term" value="P:glycoprotein catabolic process"/>
    <property type="evidence" value="ECO:0007669"/>
    <property type="project" value="TreeGrafter"/>
</dbReference>
<name>A0A914BKB8_PATMI</name>
<comment type="function">
    <text evidence="2">Exoglycosidase that cleaves the single beta-linked mannose residue from the non-reducing end of all N-linked glycoprotein oligosaccharides.</text>
</comment>
<evidence type="ECO:0000256" key="1">
    <source>
        <dbReference type="ARBA" id="ARBA00000829"/>
    </source>
</evidence>
<feature type="domain" description="Glycoside hydrolase family 2 catalytic" evidence="19">
    <location>
        <begin position="348"/>
        <end position="464"/>
    </location>
</feature>
<feature type="domain" description="Beta-mannosidase Ig-fold" evidence="20">
    <location>
        <begin position="804"/>
        <end position="883"/>
    </location>
</feature>
<evidence type="ECO:0000256" key="11">
    <source>
        <dbReference type="ARBA" id="ARBA00023180"/>
    </source>
</evidence>
<dbReference type="EnsemblMetazoa" id="XM_038220626.1">
    <property type="protein sequence ID" value="XP_038076554.1"/>
    <property type="gene ID" value="LOC119744601"/>
</dbReference>
<dbReference type="InterPro" id="IPR036156">
    <property type="entry name" value="Beta-gal/glucu_dom_sf"/>
</dbReference>
<evidence type="ECO:0000256" key="14">
    <source>
        <dbReference type="ARBA" id="ARBA00032581"/>
    </source>
</evidence>
<dbReference type="OrthoDB" id="2866996at2759"/>
<dbReference type="SUPFAM" id="SSF51445">
    <property type="entry name" value="(Trans)glycosidases"/>
    <property type="match status" value="1"/>
</dbReference>
<dbReference type="InterPro" id="IPR041625">
    <property type="entry name" value="Beta-mannosidase_Ig"/>
</dbReference>
<dbReference type="InterPro" id="IPR013783">
    <property type="entry name" value="Ig-like_fold"/>
</dbReference>
<dbReference type="Gene3D" id="3.20.20.80">
    <property type="entry name" value="Glycosidases"/>
    <property type="match status" value="1"/>
</dbReference>
<dbReference type="Gene3D" id="2.60.120.260">
    <property type="entry name" value="Galactose-binding domain-like"/>
    <property type="match status" value="1"/>
</dbReference>
<evidence type="ECO:0000256" key="5">
    <source>
        <dbReference type="ARBA" id="ARBA00011245"/>
    </source>
</evidence>
<evidence type="ECO:0000256" key="16">
    <source>
        <dbReference type="SAM" id="MobiDB-lite"/>
    </source>
</evidence>
<keyword evidence="12" id="KW-0458">Lysosome</keyword>